<gene>
    <name evidence="3" type="ORF">IX84_04055</name>
</gene>
<reference evidence="3 4" key="1">
    <citation type="journal article" date="2014" name="Int. J. Syst. Evol. Microbiol.">
        <title>Phaeodactylibacter xiamenensis gen. nov., sp. nov., a member of the family Saprospiraceae isolated from the marine alga Phaeodactylum tricornutum.</title>
        <authorList>
            <person name="Chen Z.Jr."/>
            <person name="Lei X."/>
            <person name="Lai Q."/>
            <person name="Li Y."/>
            <person name="Zhang B."/>
            <person name="Zhang J."/>
            <person name="Zhang H."/>
            <person name="Yang L."/>
            <person name="Zheng W."/>
            <person name="Tian Y."/>
            <person name="Yu Z."/>
            <person name="Xu H.Jr."/>
            <person name="Zheng T."/>
        </authorList>
    </citation>
    <scope>NUCLEOTIDE SEQUENCE [LARGE SCALE GENOMIC DNA]</scope>
    <source>
        <strain evidence="3 4">KD52</strain>
    </source>
</reference>
<feature type="domain" description="Type IX secretion system protein PorV" evidence="2">
    <location>
        <begin position="44"/>
        <end position="282"/>
    </location>
</feature>
<dbReference type="STRING" id="1524460.IX84_04055"/>
<comment type="caution">
    <text evidence="3">The sequence shown here is derived from an EMBL/GenBank/DDBJ whole genome shotgun (WGS) entry which is preliminary data.</text>
</comment>
<keyword evidence="4" id="KW-1185">Reference proteome</keyword>
<dbReference type="NCBIfam" id="NF033709">
    <property type="entry name" value="PorV_fam"/>
    <property type="match status" value="1"/>
</dbReference>
<evidence type="ECO:0000259" key="2">
    <source>
        <dbReference type="Pfam" id="PF19572"/>
    </source>
</evidence>
<evidence type="ECO:0000313" key="3">
    <source>
        <dbReference type="EMBL" id="KGE88974.1"/>
    </source>
</evidence>
<dbReference type="InterPro" id="IPR045741">
    <property type="entry name" value="PorV"/>
</dbReference>
<proteinExistence type="predicted"/>
<name>A0A098S8V5_9BACT</name>
<sequence>MKNLLFKQLLLPVAALFIFVGQADAQCYEEEGRFYNLDGTPCTNTVVSAVPFLRIVADARSGAMGDAGIAISPDANAIHFNASKLVFAEETFAMSATYTPWLQNLGLNDVYLAYLTGFYKLDDLQTLGFGLRYFSLGSIQFTDQNGEPLAIGQPNEFEVSAAYARKLTDNFSASLTGKFIYSNLAAGQQVEGGETIEPGVAGAADVAFTYRTDIDTDRGDSELMVGLALTNIGSRITYTNSVVRDFLPANFGLGAAYTMELDEYNKLTLTADVNKLMVPTPCQGDGCDETGEIGIDDYREQSSISGIFSSFSDAPEGLREELTELMYSFGVEYWYDNQFAVRAGYFNEHLQKGGRKYLTVGLGLKYNIFGLNFSYLVPTTNQRNPLDNTLRFSLLFDFGSMGELE</sequence>
<dbReference type="EMBL" id="JPOS01000012">
    <property type="protein sequence ID" value="KGE88974.1"/>
    <property type="molecule type" value="Genomic_DNA"/>
</dbReference>
<accession>A0A098S8V5</accession>
<feature type="chain" id="PRO_5001948014" description="Type IX secretion system protein PorV domain-containing protein" evidence="1">
    <location>
        <begin position="26"/>
        <end position="405"/>
    </location>
</feature>
<dbReference type="RefSeq" id="WP_044216728.1">
    <property type="nucleotide sequence ID" value="NZ_JBKAGJ010000031.1"/>
</dbReference>
<evidence type="ECO:0000256" key="1">
    <source>
        <dbReference type="SAM" id="SignalP"/>
    </source>
</evidence>
<dbReference type="InterPro" id="IPR047799">
    <property type="entry name" value="T9SS_OM_PorV"/>
</dbReference>
<dbReference type="Gene3D" id="2.40.160.60">
    <property type="entry name" value="Outer membrane protein transport protein (OMPP1/FadL/TodX)"/>
    <property type="match status" value="1"/>
</dbReference>
<dbReference type="Pfam" id="PF19572">
    <property type="entry name" value="PorV"/>
    <property type="match status" value="1"/>
</dbReference>
<protein>
    <recommendedName>
        <fullName evidence="2">Type IX secretion system protein PorV domain-containing protein</fullName>
    </recommendedName>
</protein>
<dbReference type="AlphaFoldDB" id="A0A098S8V5"/>
<dbReference type="Proteomes" id="UP000029736">
    <property type="component" value="Unassembled WGS sequence"/>
</dbReference>
<dbReference type="NCBIfam" id="NF033710">
    <property type="entry name" value="T9SS_OM_PorV"/>
    <property type="match status" value="1"/>
</dbReference>
<dbReference type="OrthoDB" id="9758448at2"/>
<organism evidence="3 4">
    <name type="scientific">Phaeodactylibacter xiamenensis</name>
    <dbReference type="NCBI Taxonomy" id="1524460"/>
    <lineage>
        <taxon>Bacteria</taxon>
        <taxon>Pseudomonadati</taxon>
        <taxon>Bacteroidota</taxon>
        <taxon>Saprospiria</taxon>
        <taxon>Saprospirales</taxon>
        <taxon>Haliscomenobacteraceae</taxon>
        <taxon>Phaeodactylibacter</taxon>
    </lineage>
</organism>
<evidence type="ECO:0000313" key="4">
    <source>
        <dbReference type="Proteomes" id="UP000029736"/>
    </source>
</evidence>
<keyword evidence="1" id="KW-0732">Signal</keyword>
<feature type="signal peptide" evidence="1">
    <location>
        <begin position="1"/>
        <end position="25"/>
    </location>
</feature>